<gene>
    <name evidence="3" type="ORF">OCK74_01330</name>
</gene>
<dbReference type="EMBL" id="JAOTIF010000001">
    <property type="protein sequence ID" value="MCU7547730.1"/>
    <property type="molecule type" value="Genomic_DNA"/>
</dbReference>
<reference evidence="3" key="2">
    <citation type="submission" date="2023-04" db="EMBL/GenBank/DDBJ databases">
        <title>Paracnuella aquatica gen. nov., sp. nov., a member of the family Chitinophagaceae isolated from a hot spring.</title>
        <authorList>
            <person name="Wang C."/>
        </authorList>
    </citation>
    <scope>NUCLEOTIDE SEQUENCE</scope>
    <source>
        <strain evidence="3">LB-8</strain>
    </source>
</reference>
<reference evidence="3" key="1">
    <citation type="submission" date="2022-09" db="EMBL/GenBank/DDBJ databases">
        <authorList>
            <person name="Yuan C."/>
            <person name="Ke Z."/>
        </authorList>
    </citation>
    <scope>NUCLEOTIDE SEQUENCE</scope>
    <source>
        <strain evidence="3">LB-8</strain>
    </source>
</reference>
<dbReference type="AlphaFoldDB" id="A0A9X3B6A7"/>
<comment type="caution">
    <text evidence="3">The sequence shown here is derived from an EMBL/GenBank/DDBJ whole genome shotgun (WGS) entry which is preliminary data.</text>
</comment>
<dbReference type="SUPFAM" id="SSF55729">
    <property type="entry name" value="Acyl-CoA N-acyltransferases (Nat)"/>
    <property type="match status" value="1"/>
</dbReference>
<dbReference type="InterPro" id="IPR016181">
    <property type="entry name" value="Acyl_CoA_acyltransferase"/>
</dbReference>
<keyword evidence="1" id="KW-0472">Membrane</keyword>
<feature type="domain" description="N-acetyltransferase" evidence="2">
    <location>
        <begin position="235"/>
        <end position="396"/>
    </location>
</feature>
<keyword evidence="3" id="KW-0808">Transferase</keyword>
<dbReference type="CDD" id="cd04301">
    <property type="entry name" value="NAT_SF"/>
    <property type="match status" value="1"/>
</dbReference>
<name>A0A9X3B6A7_9BACT</name>
<protein>
    <submittedName>
        <fullName evidence="3">GNAT family N-acetyltransferase</fullName>
        <ecNumber evidence="3">2.3.1.-</ecNumber>
    </submittedName>
</protein>
<evidence type="ECO:0000259" key="2">
    <source>
        <dbReference type="PROSITE" id="PS51186"/>
    </source>
</evidence>
<feature type="transmembrane region" description="Helical" evidence="1">
    <location>
        <begin position="128"/>
        <end position="151"/>
    </location>
</feature>
<feature type="transmembrane region" description="Helical" evidence="1">
    <location>
        <begin position="31"/>
        <end position="49"/>
    </location>
</feature>
<proteinExistence type="predicted"/>
<keyword evidence="4" id="KW-1185">Reference proteome</keyword>
<dbReference type="PANTHER" id="PTHR36844:SF1">
    <property type="entry name" value="PROTEASE PRSW"/>
    <property type="match status" value="1"/>
</dbReference>
<dbReference type="EC" id="2.3.1.-" evidence="3"/>
<feature type="transmembrane region" description="Helical" evidence="1">
    <location>
        <begin position="6"/>
        <end position="24"/>
    </location>
</feature>
<dbReference type="InterPro" id="IPR026898">
    <property type="entry name" value="PrsW"/>
</dbReference>
<dbReference type="RefSeq" id="WP_279295175.1">
    <property type="nucleotide sequence ID" value="NZ_JAOTIF010000001.1"/>
</dbReference>
<feature type="transmembrane region" description="Helical" evidence="1">
    <location>
        <begin position="197"/>
        <end position="218"/>
    </location>
</feature>
<evidence type="ECO:0000313" key="3">
    <source>
        <dbReference type="EMBL" id="MCU7547730.1"/>
    </source>
</evidence>
<dbReference type="PROSITE" id="PS51186">
    <property type="entry name" value="GNAT"/>
    <property type="match status" value="1"/>
</dbReference>
<dbReference type="GO" id="GO:0016747">
    <property type="term" value="F:acyltransferase activity, transferring groups other than amino-acyl groups"/>
    <property type="evidence" value="ECO:0007669"/>
    <property type="project" value="InterPro"/>
</dbReference>
<keyword evidence="1" id="KW-0812">Transmembrane</keyword>
<feature type="transmembrane region" description="Helical" evidence="1">
    <location>
        <begin position="100"/>
        <end position="122"/>
    </location>
</feature>
<dbReference type="PANTHER" id="PTHR36844">
    <property type="entry name" value="PROTEASE PRSW"/>
    <property type="match status" value="1"/>
</dbReference>
<feature type="transmembrane region" description="Helical" evidence="1">
    <location>
        <begin position="163"/>
        <end position="185"/>
    </location>
</feature>
<keyword evidence="1" id="KW-1133">Transmembrane helix</keyword>
<dbReference type="Proteomes" id="UP001155483">
    <property type="component" value="Unassembled WGS sequence"/>
</dbReference>
<dbReference type="Pfam" id="PF13367">
    <property type="entry name" value="PrsW-protease"/>
    <property type="match status" value="1"/>
</dbReference>
<sequence>MFLMALAIAPSLAVCLFIFYKDVYDQEPTKYLLMSFFYGMLTIVPAGILETSLFNDPDDTVFSVFLTSYLLIAAVEEGFKFIVLRFYCYRRPTFDEPLDGIVYSVMVSMGFATLENVGYVWLHGFPVAFVRMFTSVPAHATFGVIMGYYLGKSKFDWPNRKKLLWYSFLGATLMHGTYDLFLLLGENNWVKQYVSELLLFGGALGSLFISVTLSRKLLHQHHITSLRLFTQSPVLTFRNASISDINLIRTLSMQVWPQTYSTILTQPQIMYMLEIMYSPAAIRRQMDEQHQFIIVYNAGVPVGFASYSETEPSIFRLHKLYVLPVHQGRGTGKSIISQIINEVTTKGAQILQLNVNRLNKAKTFYEKMGFEAIRSEDIDIGNGFFMNDYVMEKRLQSI</sequence>
<dbReference type="Pfam" id="PF13673">
    <property type="entry name" value="Acetyltransf_10"/>
    <property type="match status" value="1"/>
</dbReference>
<evidence type="ECO:0000313" key="4">
    <source>
        <dbReference type="Proteomes" id="UP001155483"/>
    </source>
</evidence>
<dbReference type="Gene3D" id="3.40.630.30">
    <property type="match status" value="1"/>
</dbReference>
<accession>A0A9X3B6A7</accession>
<evidence type="ECO:0000256" key="1">
    <source>
        <dbReference type="SAM" id="Phobius"/>
    </source>
</evidence>
<dbReference type="GO" id="GO:0008233">
    <property type="term" value="F:peptidase activity"/>
    <property type="evidence" value="ECO:0007669"/>
    <property type="project" value="InterPro"/>
</dbReference>
<feature type="transmembrane region" description="Helical" evidence="1">
    <location>
        <begin position="61"/>
        <end position="88"/>
    </location>
</feature>
<organism evidence="3 4">
    <name type="scientific">Paraflavisolibacter caeni</name>
    <dbReference type="NCBI Taxonomy" id="2982496"/>
    <lineage>
        <taxon>Bacteria</taxon>
        <taxon>Pseudomonadati</taxon>
        <taxon>Bacteroidota</taxon>
        <taxon>Chitinophagia</taxon>
        <taxon>Chitinophagales</taxon>
        <taxon>Chitinophagaceae</taxon>
        <taxon>Paraflavisolibacter</taxon>
    </lineage>
</organism>
<keyword evidence="3" id="KW-0012">Acyltransferase</keyword>
<dbReference type="InterPro" id="IPR000182">
    <property type="entry name" value="GNAT_dom"/>
</dbReference>